<protein>
    <recommendedName>
        <fullName evidence="3">Pectate lyase-like protein</fullName>
    </recommendedName>
</protein>
<gene>
    <name evidence="1" type="ORF">CLV62_10546</name>
</gene>
<reference evidence="1 2" key="1">
    <citation type="submission" date="2018-03" db="EMBL/GenBank/DDBJ databases">
        <title>Genomic Encyclopedia of Archaeal and Bacterial Type Strains, Phase II (KMG-II): from individual species to whole genera.</title>
        <authorList>
            <person name="Goeker M."/>
        </authorList>
    </citation>
    <scope>NUCLEOTIDE SEQUENCE [LARGE SCALE GENOMIC DNA]</scope>
    <source>
        <strain evidence="1 2">DSM 100214</strain>
    </source>
</reference>
<evidence type="ECO:0008006" key="3">
    <source>
        <dbReference type="Google" id="ProtNLM"/>
    </source>
</evidence>
<evidence type="ECO:0000313" key="2">
    <source>
        <dbReference type="Proteomes" id="UP000247973"/>
    </source>
</evidence>
<accession>A0A2V3PT09</accession>
<dbReference type="Proteomes" id="UP000247973">
    <property type="component" value="Unassembled WGS sequence"/>
</dbReference>
<keyword evidence="2" id="KW-1185">Reference proteome</keyword>
<evidence type="ECO:0000313" key="1">
    <source>
        <dbReference type="EMBL" id="PXV66295.1"/>
    </source>
</evidence>
<comment type="caution">
    <text evidence="1">The sequence shown here is derived from an EMBL/GenBank/DDBJ whole genome shotgun (WGS) entry which is preliminary data.</text>
</comment>
<dbReference type="OrthoDB" id="5488826at2"/>
<dbReference type="SUPFAM" id="SSF51126">
    <property type="entry name" value="Pectin lyase-like"/>
    <property type="match status" value="1"/>
</dbReference>
<dbReference type="EMBL" id="QICL01000005">
    <property type="protein sequence ID" value="PXV66295.1"/>
    <property type="molecule type" value="Genomic_DNA"/>
</dbReference>
<dbReference type="RefSeq" id="WP_110309957.1">
    <property type="nucleotide sequence ID" value="NZ_QICL01000005.1"/>
</dbReference>
<name>A0A2V3PT09_9BACT</name>
<sequence length="586" mass="64524">MKDKIRRITLSFILIVTSSLLFGQSQSELVYFGQNGKLEYKPYSDKGDIIPDFSNCGYMGGGVAIPDLPIVAVVESPSRGDDTPVIQSVINSVSKLSPDKNGFRGAILIKRGVYNISSPLKITVSGIVLRGEGNNKENGTVLLATSTNKYNVIELGVNAKLTPIASSEQYITDKYVPSGSKIIHVKDAEKAFKAGDNVVVHRPSTAEWIHAIGMDSIAPRPLKGETTKESFLRFRKYGNNTNTNGTKQWEAGSKDLLFERTIVSVNGDKITLDIPLVNALQQEFGGARIYKYTFPERIAQCGIENIYGMSVYNPRVKEKDKYIGEYNADEKHANNFVFCNAIENAWVRNVSVEQFDCCVWTSPSAKFITGQDLSATNPVSVITGGRRYAYSVWGQMCLFQRCYSSHHRHEFVLGASVAGPNAFVDGSGDMTFASSEPHQRWAAGCLYDNITIKGPDGSLLSVNRGWYGSGHGWSGAQIVFWNCSAPVIMVMQPPTAQNFAIGSNGTIHDKWVKNGRKSTITAINGVSRSNFQDKGLVSIGDGWIELADQTVNPKSLYYQQLKDRLGLDALQNIMSRSQQQTLIEKK</sequence>
<dbReference type="AlphaFoldDB" id="A0A2V3PT09"/>
<organism evidence="1 2">
    <name type="scientific">Dysgonomonas alginatilytica</name>
    <dbReference type="NCBI Taxonomy" id="1605892"/>
    <lineage>
        <taxon>Bacteria</taxon>
        <taxon>Pseudomonadati</taxon>
        <taxon>Bacteroidota</taxon>
        <taxon>Bacteroidia</taxon>
        <taxon>Bacteroidales</taxon>
        <taxon>Dysgonomonadaceae</taxon>
        <taxon>Dysgonomonas</taxon>
    </lineage>
</organism>
<proteinExistence type="predicted"/>
<dbReference type="InterPro" id="IPR011050">
    <property type="entry name" value="Pectin_lyase_fold/virulence"/>
</dbReference>